<dbReference type="PROSITE" id="PS50005">
    <property type="entry name" value="TPR"/>
    <property type="match status" value="1"/>
</dbReference>
<dbReference type="AlphaFoldDB" id="A0A7C3WCG9"/>
<name>A0A7C3WCG9_9BACT</name>
<dbReference type="InterPro" id="IPR019734">
    <property type="entry name" value="TPR_rpt"/>
</dbReference>
<sequence>MSAELTKARNQITQVNTFLKQGKPLPAVNALYEAVLTMLKAKLMKSERDEFSKLIEQAVYQLNNSKELRQLYPLIIPYAPGEEKALLERIRELLRELQANTVEEARDQMEQRGKRRAEGLAKARALLEEGQNEAACELLTALAREFPNDAPLRVEIADLLMQVELYKEAFPFLSEALEITPDQLHLYNRVGIVLRKLGQFELGEKYYMRAVNFAKEDPNLYFNLGRLYIDWQKFDKVERAAKLALKLNPDFEEAKKMLAFAQRKLGKQD</sequence>
<dbReference type="Pfam" id="PF13181">
    <property type="entry name" value="TPR_8"/>
    <property type="match status" value="2"/>
</dbReference>
<organism evidence="4">
    <name type="scientific">Fundidesulfovibrio putealis</name>
    <dbReference type="NCBI Taxonomy" id="270496"/>
    <lineage>
        <taxon>Bacteria</taxon>
        <taxon>Pseudomonadati</taxon>
        <taxon>Thermodesulfobacteriota</taxon>
        <taxon>Desulfovibrionia</taxon>
        <taxon>Desulfovibrionales</taxon>
        <taxon>Desulfovibrionaceae</taxon>
        <taxon>Fundidesulfovibrio</taxon>
    </lineage>
</organism>
<keyword evidence="2 3" id="KW-0802">TPR repeat</keyword>
<reference evidence="4" key="1">
    <citation type="journal article" date="2020" name="mSystems">
        <title>Genome- and Community-Level Interaction Insights into Carbon Utilization and Element Cycling Functions of Hydrothermarchaeota in Hydrothermal Sediment.</title>
        <authorList>
            <person name="Zhou Z."/>
            <person name="Liu Y."/>
            <person name="Xu W."/>
            <person name="Pan J."/>
            <person name="Luo Z.H."/>
            <person name="Li M."/>
        </authorList>
    </citation>
    <scope>NUCLEOTIDE SEQUENCE [LARGE SCALE GENOMIC DNA]</scope>
    <source>
        <strain evidence="4">SpSt-413</strain>
    </source>
</reference>
<comment type="caution">
    <text evidence="4">The sequence shown here is derived from an EMBL/GenBank/DDBJ whole genome shotgun (WGS) entry which is preliminary data.</text>
</comment>
<evidence type="ECO:0000256" key="2">
    <source>
        <dbReference type="ARBA" id="ARBA00022803"/>
    </source>
</evidence>
<evidence type="ECO:0000256" key="3">
    <source>
        <dbReference type="PROSITE-ProRule" id="PRU00339"/>
    </source>
</evidence>
<dbReference type="SUPFAM" id="SSF48452">
    <property type="entry name" value="TPR-like"/>
    <property type="match status" value="1"/>
</dbReference>
<dbReference type="SMART" id="SM00028">
    <property type="entry name" value="TPR"/>
    <property type="match status" value="3"/>
</dbReference>
<dbReference type="InterPro" id="IPR011990">
    <property type="entry name" value="TPR-like_helical_dom_sf"/>
</dbReference>
<gene>
    <name evidence="4" type="ORF">ENR59_01875</name>
</gene>
<dbReference type="GO" id="GO:0030968">
    <property type="term" value="P:endoplasmic reticulum unfolded protein response"/>
    <property type="evidence" value="ECO:0007669"/>
    <property type="project" value="TreeGrafter"/>
</dbReference>
<dbReference type="InterPro" id="IPR052346">
    <property type="entry name" value="O-mannosyl-transferase_TMTC"/>
</dbReference>
<dbReference type="GO" id="GO:0035269">
    <property type="term" value="P:protein O-linked glycosylation via mannose"/>
    <property type="evidence" value="ECO:0007669"/>
    <property type="project" value="TreeGrafter"/>
</dbReference>
<dbReference type="EMBL" id="DSRP01000130">
    <property type="protein sequence ID" value="HGG91685.1"/>
    <property type="molecule type" value="Genomic_DNA"/>
</dbReference>
<dbReference type="Gene3D" id="1.25.40.10">
    <property type="entry name" value="Tetratricopeptide repeat domain"/>
    <property type="match status" value="1"/>
</dbReference>
<protein>
    <submittedName>
        <fullName evidence="4">Uncharacterized protein</fullName>
    </submittedName>
</protein>
<dbReference type="GO" id="GO:0000030">
    <property type="term" value="F:mannosyltransferase activity"/>
    <property type="evidence" value="ECO:0007669"/>
    <property type="project" value="TreeGrafter"/>
</dbReference>
<accession>A0A7C3WCG9</accession>
<dbReference type="PANTHER" id="PTHR44227:SF3">
    <property type="entry name" value="PROTEIN O-MANNOSYL-TRANSFERASE TMTC4"/>
    <property type="match status" value="1"/>
</dbReference>
<dbReference type="PANTHER" id="PTHR44227">
    <property type="match status" value="1"/>
</dbReference>
<feature type="repeat" description="TPR" evidence="3">
    <location>
        <begin position="218"/>
        <end position="251"/>
    </location>
</feature>
<evidence type="ECO:0000313" key="4">
    <source>
        <dbReference type="EMBL" id="HGG91685.1"/>
    </source>
</evidence>
<evidence type="ECO:0000256" key="1">
    <source>
        <dbReference type="ARBA" id="ARBA00022737"/>
    </source>
</evidence>
<proteinExistence type="predicted"/>
<keyword evidence="1" id="KW-0677">Repeat</keyword>
<dbReference type="Pfam" id="PF14559">
    <property type="entry name" value="TPR_19"/>
    <property type="match status" value="1"/>
</dbReference>